<gene>
    <name evidence="2" type="ORF">ECPE_LOCUS10096</name>
</gene>
<dbReference type="WBParaSite" id="ECPE_0001012801-mRNA-1">
    <property type="protein sequence ID" value="ECPE_0001012801-mRNA-1"/>
    <property type="gene ID" value="ECPE_0001012801"/>
</dbReference>
<proteinExistence type="predicted"/>
<sequence>MATKNITILVFLILYAQNRNSSSLDKRSDLPANPMSNVNSCETDSSIVSNSTSLLQIPVETAKVSSHPYQEIPAPNMNYFLYEFRLPHPNLVAELVGVGSKCFGRAVQTIGLLFSKPLAEVVSTIDFVACKHLLSQSSETSVPLFTNSLLNASSKLSAKYGVIPYRQVPLDQVDPSSWSGLLLRSEIASQVDVGLMVCAGPDPHSPDSIECYRLSRHPQMARACRTKSKFQINPITYKSRDCRVHPLSAWLWFTLTLVPAVLYQVNRALCCVELAQHLGRLVHCAIPIRYPVLIPDRLDAPKCMLSELRTACDQDHKAAGFLMWPTLTKPWSQSNRHNELIEVGNLLEATTTLGADDIVNLERLELWGDSFLKLMSTLIVYQQCSTDASE</sequence>
<name>A0A183AT11_9TREM</name>
<protein>
    <submittedName>
        <fullName evidence="4">RNase III domain-containing protein</fullName>
    </submittedName>
</protein>
<evidence type="ECO:0000313" key="4">
    <source>
        <dbReference type="WBParaSite" id="ECPE_0001012801-mRNA-1"/>
    </source>
</evidence>
<reference evidence="4" key="1">
    <citation type="submission" date="2016-06" db="UniProtKB">
        <authorList>
            <consortium name="WormBaseParasite"/>
        </authorList>
    </citation>
    <scope>IDENTIFICATION</scope>
</reference>
<dbReference type="GO" id="GO:0004525">
    <property type="term" value="F:ribonuclease III activity"/>
    <property type="evidence" value="ECO:0007669"/>
    <property type="project" value="InterPro"/>
</dbReference>
<dbReference type="OrthoDB" id="6267905at2759"/>
<keyword evidence="1" id="KW-0732">Signal</keyword>
<evidence type="ECO:0000313" key="3">
    <source>
        <dbReference type="Proteomes" id="UP000272942"/>
    </source>
</evidence>
<accession>A0A183AT11</accession>
<feature type="signal peptide" evidence="1">
    <location>
        <begin position="1"/>
        <end position="21"/>
    </location>
</feature>
<dbReference type="GO" id="GO:0006396">
    <property type="term" value="P:RNA processing"/>
    <property type="evidence" value="ECO:0007669"/>
    <property type="project" value="InterPro"/>
</dbReference>
<feature type="chain" id="PRO_5043138183" evidence="1">
    <location>
        <begin position="22"/>
        <end position="390"/>
    </location>
</feature>
<dbReference type="EMBL" id="UZAN01048483">
    <property type="protein sequence ID" value="VDP86475.1"/>
    <property type="molecule type" value="Genomic_DNA"/>
</dbReference>
<dbReference type="Proteomes" id="UP000272942">
    <property type="component" value="Unassembled WGS sequence"/>
</dbReference>
<dbReference type="AlphaFoldDB" id="A0A183AT11"/>
<evidence type="ECO:0000313" key="2">
    <source>
        <dbReference type="EMBL" id="VDP86475.1"/>
    </source>
</evidence>
<dbReference type="InterPro" id="IPR036389">
    <property type="entry name" value="RNase_III_sf"/>
</dbReference>
<reference evidence="2 3" key="2">
    <citation type="submission" date="2018-11" db="EMBL/GenBank/DDBJ databases">
        <authorList>
            <consortium name="Pathogen Informatics"/>
        </authorList>
    </citation>
    <scope>NUCLEOTIDE SEQUENCE [LARGE SCALE GENOMIC DNA]</scope>
    <source>
        <strain evidence="2 3">Egypt</strain>
    </source>
</reference>
<dbReference type="Gene3D" id="1.10.1520.10">
    <property type="entry name" value="Ribonuclease III domain"/>
    <property type="match status" value="1"/>
</dbReference>
<evidence type="ECO:0000256" key="1">
    <source>
        <dbReference type="SAM" id="SignalP"/>
    </source>
</evidence>
<organism evidence="4">
    <name type="scientific">Echinostoma caproni</name>
    <dbReference type="NCBI Taxonomy" id="27848"/>
    <lineage>
        <taxon>Eukaryota</taxon>
        <taxon>Metazoa</taxon>
        <taxon>Spiralia</taxon>
        <taxon>Lophotrochozoa</taxon>
        <taxon>Platyhelminthes</taxon>
        <taxon>Trematoda</taxon>
        <taxon>Digenea</taxon>
        <taxon>Plagiorchiida</taxon>
        <taxon>Echinostomata</taxon>
        <taxon>Echinostomatoidea</taxon>
        <taxon>Echinostomatidae</taxon>
        <taxon>Echinostoma</taxon>
    </lineage>
</organism>
<keyword evidence="3" id="KW-1185">Reference proteome</keyword>